<evidence type="ECO:0000313" key="2">
    <source>
        <dbReference type="EMBL" id="CRY81802.1"/>
    </source>
</evidence>
<accession>A0A0H5P2A2</accession>
<dbReference type="PROSITE" id="PS51257">
    <property type="entry name" value="PROKAR_LIPOPROTEIN"/>
    <property type="match status" value="1"/>
</dbReference>
<feature type="transmembrane region" description="Helical" evidence="1">
    <location>
        <begin position="211"/>
        <end position="230"/>
    </location>
</feature>
<keyword evidence="1" id="KW-0472">Membrane</keyword>
<proteinExistence type="predicted"/>
<geneLocation type="plasmid" evidence="2">
    <name>2</name>
</geneLocation>
<dbReference type="AlphaFoldDB" id="A0A0H5P2A2"/>
<keyword evidence="2" id="KW-0614">Plasmid</keyword>
<feature type="transmembrane region" description="Helical" evidence="1">
    <location>
        <begin position="185"/>
        <end position="205"/>
    </location>
</feature>
<name>A0A0H5P2A2_NOCFR</name>
<keyword evidence="1" id="KW-1133">Transmembrane helix</keyword>
<protein>
    <submittedName>
        <fullName evidence="2">ZIP Zinc transporter</fullName>
    </submittedName>
</protein>
<feature type="transmembrane region" description="Helical" evidence="1">
    <location>
        <begin position="242"/>
        <end position="260"/>
    </location>
</feature>
<dbReference type="KEGG" id="nfr:ERS450000_04609"/>
<keyword evidence="1" id="KW-0812">Transmembrane</keyword>
<gene>
    <name evidence="2" type="ORF">ERS450000_04609</name>
</gene>
<feature type="transmembrane region" description="Helical" evidence="1">
    <location>
        <begin position="152"/>
        <end position="173"/>
    </location>
</feature>
<evidence type="ECO:0000313" key="3">
    <source>
        <dbReference type="Proteomes" id="UP000057820"/>
    </source>
</evidence>
<feature type="transmembrane region" description="Helical" evidence="1">
    <location>
        <begin position="91"/>
        <end position="110"/>
    </location>
</feature>
<dbReference type="EMBL" id="LN868939">
    <property type="protein sequence ID" value="CRY81802.1"/>
    <property type="molecule type" value="Genomic_DNA"/>
</dbReference>
<reference evidence="3" key="1">
    <citation type="submission" date="2015-03" db="EMBL/GenBank/DDBJ databases">
        <authorList>
            <consortium name="Pathogen Informatics"/>
        </authorList>
    </citation>
    <scope>NUCLEOTIDE SEQUENCE [LARGE SCALE GENOMIC DNA]</scope>
    <source>
        <strain evidence="3">NCTC11134</strain>
        <plasmid evidence="3">2</plasmid>
    </source>
</reference>
<feature type="transmembrane region" description="Helical" evidence="1">
    <location>
        <begin position="63"/>
        <end position="84"/>
    </location>
</feature>
<evidence type="ECO:0000256" key="1">
    <source>
        <dbReference type="SAM" id="Phobius"/>
    </source>
</evidence>
<dbReference type="Proteomes" id="UP000057820">
    <property type="component" value="Plasmid 2"/>
</dbReference>
<organism evidence="2 3">
    <name type="scientific">Nocardia farcinica</name>
    <dbReference type="NCBI Taxonomy" id="37329"/>
    <lineage>
        <taxon>Bacteria</taxon>
        <taxon>Bacillati</taxon>
        <taxon>Actinomycetota</taxon>
        <taxon>Actinomycetes</taxon>
        <taxon>Mycobacteriales</taxon>
        <taxon>Nocardiaceae</taxon>
        <taxon>Nocardia</taxon>
    </lineage>
</organism>
<sequence length="261" mass="26360">MDRALRRTGGRGERRAHRAHPVGPPILTYSCRMSTALLYGLGTAVPLLVGAAIGLRWTLPKPLLASLMAFGAGTMIAAVSSELFAPAFRQAGALVAGAALFLGAGVYVVANHLIETKLGAGAIGWALMLGTVLDGVPENTALGVSLSAEAGVVLLVAVAVGNVPEAIGGAALMRQRPGFSARRALALWTVTAAVLVAVTVLGKALSGNLSATHIAVVQAFAGGATIAVLADSLMPEAYREGGWWVGMATAAGFLVAFVLAG</sequence>
<feature type="transmembrane region" description="Helical" evidence="1">
    <location>
        <begin position="36"/>
        <end position="57"/>
    </location>
</feature>